<name>A0A9W6NMG6_9ACTN</name>
<organism evidence="1 2">
    <name type="scientific">Dactylosporangium matsuzakiense</name>
    <dbReference type="NCBI Taxonomy" id="53360"/>
    <lineage>
        <taxon>Bacteria</taxon>
        <taxon>Bacillati</taxon>
        <taxon>Actinomycetota</taxon>
        <taxon>Actinomycetes</taxon>
        <taxon>Micromonosporales</taxon>
        <taxon>Micromonosporaceae</taxon>
        <taxon>Dactylosporangium</taxon>
    </lineage>
</organism>
<comment type="caution">
    <text evidence="1">The sequence shown here is derived from an EMBL/GenBank/DDBJ whole genome shotgun (WGS) entry which is preliminary data.</text>
</comment>
<dbReference type="EMBL" id="BSFP01000021">
    <property type="protein sequence ID" value="GLL02186.1"/>
    <property type="molecule type" value="Genomic_DNA"/>
</dbReference>
<reference evidence="1" key="1">
    <citation type="journal article" date="2014" name="Int. J. Syst. Evol. Microbiol.">
        <title>Complete genome sequence of Corynebacterium casei LMG S-19264T (=DSM 44701T), isolated from a smear-ripened cheese.</title>
        <authorList>
            <consortium name="US DOE Joint Genome Institute (JGI-PGF)"/>
            <person name="Walter F."/>
            <person name="Albersmeier A."/>
            <person name="Kalinowski J."/>
            <person name="Ruckert C."/>
        </authorList>
    </citation>
    <scope>NUCLEOTIDE SEQUENCE</scope>
    <source>
        <strain evidence="1">VKM Ac-1321</strain>
    </source>
</reference>
<reference evidence="1" key="2">
    <citation type="submission" date="2023-01" db="EMBL/GenBank/DDBJ databases">
        <authorList>
            <person name="Sun Q."/>
            <person name="Evtushenko L."/>
        </authorList>
    </citation>
    <scope>NUCLEOTIDE SEQUENCE</scope>
    <source>
        <strain evidence="1">VKM Ac-1321</strain>
    </source>
</reference>
<dbReference type="Proteomes" id="UP001143480">
    <property type="component" value="Unassembled WGS sequence"/>
</dbReference>
<protein>
    <submittedName>
        <fullName evidence="1">Uncharacterized protein</fullName>
    </submittedName>
</protein>
<evidence type="ECO:0000313" key="2">
    <source>
        <dbReference type="Proteomes" id="UP001143480"/>
    </source>
</evidence>
<evidence type="ECO:0000313" key="1">
    <source>
        <dbReference type="EMBL" id="GLL02186.1"/>
    </source>
</evidence>
<proteinExistence type="predicted"/>
<dbReference type="AlphaFoldDB" id="A0A9W6NMG6"/>
<gene>
    <name evidence="1" type="ORF">GCM10017581_039280</name>
</gene>
<keyword evidence="2" id="KW-1185">Reference proteome</keyword>
<sequence>MAALNDVRASDLDDVIRTRQPDLAEWPPASVAGQTSGRLLRRARVGRDGHALAVLGVGVEQRPDPLFGRWSREGVAAAGAGKV</sequence>
<accession>A0A9W6NMG6</accession>